<keyword evidence="3" id="KW-1185">Reference proteome</keyword>
<evidence type="ECO:0000313" key="2">
    <source>
        <dbReference type="EMBL" id="KAF9481621.1"/>
    </source>
</evidence>
<organism evidence="2 3">
    <name type="scientific">Pholiota conissans</name>
    <dbReference type="NCBI Taxonomy" id="109636"/>
    <lineage>
        <taxon>Eukaryota</taxon>
        <taxon>Fungi</taxon>
        <taxon>Dikarya</taxon>
        <taxon>Basidiomycota</taxon>
        <taxon>Agaricomycotina</taxon>
        <taxon>Agaricomycetes</taxon>
        <taxon>Agaricomycetidae</taxon>
        <taxon>Agaricales</taxon>
        <taxon>Agaricineae</taxon>
        <taxon>Strophariaceae</taxon>
        <taxon>Pholiota</taxon>
    </lineage>
</organism>
<sequence length="319" mass="36582">MLTSRIAGASFHVMHVQDFWALLPPQDIVAQYMTSLVQVGSQKIAKREAFPDIPNEVYNYRFLPLRDMQNIGITRQTEFLPTRNGFTTHMYPFKTMPDLCSHIHPKFAILELGRKLSEMPAEVAKRHLEDCPLLDDIFVLFRAWTSRLSSKAWDDASYAPASVDDDEEDDSDMDDDHKDANGKAIATAQGETRKRFAPADLTTPPANRPRGEEVVPSTTLDKPNYELNKEELAELNKKAEPQRFHYWLAKMFISEPDGEISQTDFWVKYKDTYADEHLVSLASDILRKVTDIYPRAKVMALREDSTTRFIVRGIAQRKL</sequence>
<feature type="region of interest" description="Disordered" evidence="1">
    <location>
        <begin position="157"/>
        <end position="220"/>
    </location>
</feature>
<dbReference type="EMBL" id="MU155176">
    <property type="protein sequence ID" value="KAF9481621.1"/>
    <property type="molecule type" value="Genomic_DNA"/>
</dbReference>
<dbReference type="AlphaFoldDB" id="A0A9P5Z908"/>
<evidence type="ECO:0000313" key="3">
    <source>
        <dbReference type="Proteomes" id="UP000807469"/>
    </source>
</evidence>
<proteinExistence type="predicted"/>
<accession>A0A9P5Z908</accession>
<protein>
    <submittedName>
        <fullName evidence="2">Uncharacterized protein</fullName>
    </submittedName>
</protein>
<gene>
    <name evidence="2" type="ORF">BDN70DRAFT_876103</name>
</gene>
<reference evidence="2" key="1">
    <citation type="submission" date="2020-11" db="EMBL/GenBank/DDBJ databases">
        <authorList>
            <consortium name="DOE Joint Genome Institute"/>
            <person name="Ahrendt S."/>
            <person name="Riley R."/>
            <person name="Andreopoulos W."/>
            <person name="Labutti K."/>
            <person name="Pangilinan J."/>
            <person name="Ruiz-Duenas F.J."/>
            <person name="Barrasa J.M."/>
            <person name="Sanchez-Garcia M."/>
            <person name="Camarero S."/>
            <person name="Miyauchi S."/>
            <person name="Serrano A."/>
            <person name="Linde D."/>
            <person name="Babiker R."/>
            <person name="Drula E."/>
            <person name="Ayuso-Fernandez I."/>
            <person name="Pacheco R."/>
            <person name="Padilla G."/>
            <person name="Ferreira P."/>
            <person name="Barriuso J."/>
            <person name="Kellner H."/>
            <person name="Castanera R."/>
            <person name="Alfaro M."/>
            <person name="Ramirez L."/>
            <person name="Pisabarro A.G."/>
            <person name="Kuo A."/>
            <person name="Tritt A."/>
            <person name="Lipzen A."/>
            <person name="He G."/>
            <person name="Yan M."/>
            <person name="Ng V."/>
            <person name="Cullen D."/>
            <person name="Martin F."/>
            <person name="Rosso M.-N."/>
            <person name="Henrissat B."/>
            <person name="Hibbett D."/>
            <person name="Martinez A.T."/>
            <person name="Grigoriev I.V."/>
        </authorList>
    </citation>
    <scope>NUCLEOTIDE SEQUENCE</scope>
    <source>
        <strain evidence="2">CIRM-BRFM 674</strain>
    </source>
</reference>
<name>A0A9P5Z908_9AGAR</name>
<dbReference type="OrthoDB" id="3133596at2759"/>
<dbReference type="Proteomes" id="UP000807469">
    <property type="component" value="Unassembled WGS sequence"/>
</dbReference>
<feature type="compositionally biased region" description="Acidic residues" evidence="1">
    <location>
        <begin position="163"/>
        <end position="174"/>
    </location>
</feature>
<evidence type="ECO:0000256" key="1">
    <source>
        <dbReference type="SAM" id="MobiDB-lite"/>
    </source>
</evidence>
<comment type="caution">
    <text evidence="2">The sequence shown here is derived from an EMBL/GenBank/DDBJ whole genome shotgun (WGS) entry which is preliminary data.</text>
</comment>